<keyword evidence="1" id="KW-0732">Signal</keyword>
<dbReference type="Gene3D" id="3.55.50.30">
    <property type="match status" value="1"/>
</dbReference>
<evidence type="ECO:0008006" key="4">
    <source>
        <dbReference type="Google" id="ProtNLM"/>
    </source>
</evidence>
<dbReference type="AlphaFoldDB" id="A0A098LH76"/>
<proteinExistence type="predicted"/>
<evidence type="ECO:0000256" key="1">
    <source>
        <dbReference type="SAM" id="SignalP"/>
    </source>
</evidence>
<evidence type="ECO:0000313" key="3">
    <source>
        <dbReference type="Proteomes" id="UP000030185"/>
    </source>
</evidence>
<comment type="caution">
    <text evidence="2">The sequence shown here is derived from an EMBL/GenBank/DDBJ whole genome shotgun (WGS) entry which is preliminary data.</text>
</comment>
<name>A0A098LH76_9BACT</name>
<feature type="signal peptide" evidence="1">
    <location>
        <begin position="1"/>
        <end position="19"/>
    </location>
</feature>
<reference evidence="2 3" key="1">
    <citation type="submission" date="2014-09" db="EMBL/GenBank/DDBJ databases">
        <title>Sporocytophaga myxococcoides PG-01 genome sequencing.</title>
        <authorList>
            <person name="Liu L."/>
            <person name="Gao P.J."/>
            <person name="Chen G.J."/>
            <person name="Wang L.S."/>
        </authorList>
    </citation>
    <scope>NUCLEOTIDE SEQUENCE [LARGE SCALE GENOMIC DNA]</scope>
    <source>
        <strain evidence="2 3">PG-01</strain>
    </source>
</reference>
<organism evidence="2 3">
    <name type="scientific">Sporocytophaga myxococcoides</name>
    <dbReference type="NCBI Taxonomy" id="153721"/>
    <lineage>
        <taxon>Bacteria</taxon>
        <taxon>Pseudomonadati</taxon>
        <taxon>Bacteroidota</taxon>
        <taxon>Cytophagia</taxon>
        <taxon>Cytophagales</taxon>
        <taxon>Cytophagaceae</taxon>
        <taxon>Sporocytophaga</taxon>
    </lineage>
</organism>
<gene>
    <name evidence="2" type="ORF">MYP_3023</name>
</gene>
<protein>
    <recommendedName>
        <fullName evidence="4">Outer membrane protein beta-barrel domain-containing protein</fullName>
    </recommendedName>
</protein>
<sequence length="423" mass="48815">MSKWVLLFLLTFTSFNLSAQTSATEKDFLQNTSTSLLNRKIYFDCKSGSLDNALIKLLSEQNISISYSYDRVKEFSVKANLFQSALFSQVLDYLLRDTGLNYILVGNIIVIVPDERQKEPEKYDTIVKSSEKVKAHIYTPNHNLEYLPYSERRKIHRLYREELRWAARFSRDKHVLGINPDSVVKEVKKQNQKISKDLPPFYFSLGIGFTEYKPLYRNNPKYESVKELKLSKVISSTPIGSLGLGLHLGNFLIGTGFEVSSLQVKGHGGGLALKLKNGRWEYEYITVSYNDFYYIYSIPLQVSAFTIWKRFVLSGGVKTGISFFQSEKVSKHKYSSYVEYKYNGESYSEETKKMALLSAVEANLGYLLGRQTIVSLGASYNYNFQWFTKNTIYTLYPNGFTFDLSISYFFSQYDLNNFLKIKK</sequence>
<keyword evidence="3" id="KW-1185">Reference proteome</keyword>
<dbReference type="RefSeq" id="WP_045464803.1">
    <property type="nucleotide sequence ID" value="NZ_BBLT01000006.1"/>
</dbReference>
<dbReference type="STRING" id="153721.MYP_3023"/>
<accession>A0A098LH76</accession>
<feature type="chain" id="PRO_5001937130" description="Outer membrane protein beta-barrel domain-containing protein" evidence="1">
    <location>
        <begin position="20"/>
        <end position="423"/>
    </location>
</feature>
<dbReference type="Proteomes" id="UP000030185">
    <property type="component" value="Unassembled WGS sequence"/>
</dbReference>
<evidence type="ECO:0000313" key="2">
    <source>
        <dbReference type="EMBL" id="GAL85794.1"/>
    </source>
</evidence>
<dbReference type="EMBL" id="BBLT01000006">
    <property type="protein sequence ID" value="GAL85794.1"/>
    <property type="molecule type" value="Genomic_DNA"/>
</dbReference>
<dbReference type="OrthoDB" id="9818145at2"/>